<dbReference type="PROSITE" id="PS51257">
    <property type="entry name" value="PROKAR_LIPOPROTEIN"/>
    <property type="match status" value="1"/>
</dbReference>
<dbReference type="AlphaFoldDB" id="A0A512PHG9"/>
<dbReference type="RefSeq" id="WP_146954413.1">
    <property type="nucleotide sequence ID" value="NZ_BAABBJ010000016.1"/>
</dbReference>
<keyword evidence="1" id="KW-0732">Signal</keyword>
<name>A0A512PHG9_9CELL</name>
<dbReference type="Pfam" id="PF03713">
    <property type="entry name" value="DUF305"/>
    <property type="match status" value="1"/>
</dbReference>
<dbReference type="Gene3D" id="1.20.1260.10">
    <property type="match status" value="1"/>
</dbReference>
<feature type="chain" id="PRO_5039191190" evidence="1">
    <location>
        <begin position="28"/>
        <end position="210"/>
    </location>
</feature>
<evidence type="ECO:0000313" key="3">
    <source>
        <dbReference type="EMBL" id="GEP70646.1"/>
    </source>
</evidence>
<dbReference type="OrthoDB" id="26872at2"/>
<evidence type="ECO:0000313" key="4">
    <source>
        <dbReference type="Proteomes" id="UP000321798"/>
    </source>
</evidence>
<dbReference type="PANTHER" id="PTHR36933">
    <property type="entry name" value="SLL0788 PROTEIN"/>
    <property type="match status" value="1"/>
</dbReference>
<dbReference type="InterPro" id="IPR012347">
    <property type="entry name" value="Ferritin-like"/>
</dbReference>
<feature type="signal peptide" evidence="1">
    <location>
        <begin position="1"/>
        <end position="27"/>
    </location>
</feature>
<dbReference type="InterPro" id="IPR005183">
    <property type="entry name" value="DUF305_CopM-like"/>
</dbReference>
<keyword evidence="3" id="KW-0449">Lipoprotein</keyword>
<reference evidence="3 4" key="1">
    <citation type="submission" date="2019-07" db="EMBL/GenBank/DDBJ databases">
        <title>Whole genome shotgun sequence of Cellulomonas soli NBRC 109434.</title>
        <authorList>
            <person name="Hosoyama A."/>
            <person name="Uohara A."/>
            <person name="Ohji S."/>
            <person name="Ichikawa N."/>
        </authorList>
    </citation>
    <scope>NUCLEOTIDE SEQUENCE [LARGE SCALE GENOMIC DNA]</scope>
    <source>
        <strain evidence="3 4">NBRC 109434</strain>
    </source>
</reference>
<evidence type="ECO:0000256" key="1">
    <source>
        <dbReference type="SAM" id="SignalP"/>
    </source>
</evidence>
<feature type="domain" description="DUF305" evidence="2">
    <location>
        <begin position="56"/>
        <end position="207"/>
    </location>
</feature>
<keyword evidence="4" id="KW-1185">Reference proteome</keyword>
<gene>
    <name evidence="3" type="ORF">CSO01_33610</name>
</gene>
<comment type="caution">
    <text evidence="3">The sequence shown here is derived from an EMBL/GenBank/DDBJ whole genome shotgun (WGS) entry which is preliminary data.</text>
</comment>
<dbReference type="EMBL" id="BKAL01000014">
    <property type="protein sequence ID" value="GEP70646.1"/>
    <property type="molecule type" value="Genomic_DNA"/>
</dbReference>
<dbReference type="PANTHER" id="PTHR36933:SF1">
    <property type="entry name" value="SLL0788 PROTEIN"/>
    <property type="match status" value="1"/>
</dbReference>
<accession>A0A512PHG9</accession>
<sequence>MPRRTLAFRLAAAAAGAALTLTLTSCAQGAPALTGGDNASSASSASSASDVHDGADTRFAQAMIVHHEGAIVMAGLAAQEATTPEVRALAEGISQAQGPEIELMTGWLQAWGEDVEASMPGMDHDGMDMGGMTMDGLTQEEAMADLDGLTGPDVDRRFLELMIAHHEGAITMAEQELAEGTDADALQLASTIIDDQSTEITTMQDLLAGL</sequence>
<dbReference type="Proteomes" id="UP000321798">
    <property type="component" value="Unassembled WGS sequence"/>
</dbReference>
<evidence type="ECO:0000259" key="2">
    <source>
        <dbReference type="Pfam" id="PF03713"/>
    </source>
</evidence>
<organism evidence="3 4">
    <name type="scientific">Cellulomonas soli</name>
    <dbReference type="NCBI Taxonomy" id="931535"/>
    <lineage>
        <taxon>Bacteria</taxon>
        <taxon>Bacillati</taxon>
        <taxon>Actinomycetota</taxon>
        <taxon>Actinomycetes</taxon>
        <taxon>Micrococcales</taxon>
        <taxon>Cellulomonadaceae</taxon>
        <taxon>Cellulomonas</taxon>
    </lineage>
</organism>
<proteinExistence type="predicted"/>
<protein>
    <submittedName>
        <fullName evidence="3">Lipoprotein</fullName>
    </submittedName>
</protein>